<dbReference type="InterPro" id="IPR007122">
    <property type="entry name" value="Villin/Gelsolin"/>
</dbReference>
<feature type="compositionally biased region" description="Basic and acidic residues" evidence="1">
    <location>
        <begin position="577"/>
        <end position="594"/>
    </location>
</feature>
<feature type="compositionally biased region" description="Polar residues" evidence="1">
    <location>
        <begin position="54"/>
        <end position="74"/>
    </location>
</feature>
<feature type="compositionally biased region" description="Basic residues" evidence="1">
    <location>
        <begin position="958"/>
        <end position="969"/>
    </location>
</feature>
<dbReference type="InterPro" id="IPR029006">
    <property type="entry name" value="ADF-H/Gelsolin-like_dom_sf"/>
</dbReference>
<sequence>MSAGKDGSESVDQFLARIAGTPQGRDEATRRMDEEFLKGRQERQARRLERARSISPSKTGPAKTSSLSLDTPSTAERALNPPVDFSPQSKTLARSNAVTGRISPTKEIEAPSPRPLPSPTRSDSLSSAQQTASGLARSGTLSWQQRPASRDGPRQRPLSGFASVRSLPRQPVEDEKQEEPSRKDIAASLAQKDPTWFRQTQDRGLASAAYRKNQVEDTPEGSTSRSMQLPGMSRSREPSKSPVPEDRPTQKEKQSAIDQKDLDRFKRGTTPDIAALRNSMTEKPPPLRPTRQDSSATRPLSTDTSTTEDGTPDLTRSASMLSQNRPVSPTKGLGGFVESAMMRRSDSMSKRWSVKSNTGLKRGDSVAGARPTSLHNRGISRDIPPTRGETPSSPLASSRPGSSHNVEPVASPVLGNRSSQDPQDDLSHSSKREPVVSSSAVKVESATDRPQTPTDDAQLIRSPSKTMDPRRWSPTKSTWLESALQQKGEPPKMQPMKEEQPKWKVDLQRSKSQRASRDVSPDKRPQSQDLQSQDSSVKDTPAKTSPAIKSSPKSTTTTSTTAFPDWGTSSSIVGKSSPKESADPKQETTLKPEVKSAGVKTDQVKEQPMTDPERSEEVSKTSPVETSRKPPVLKPKPQTPPKTDFRATLKSRATGSEQSTKAEPEFKAVFGKLKRATTQNYVAPDEFKTNILSGKAALNLTGGPVKTKRVDEFKESILAKKEEMKAAPPKPQQREEPKEKLETPIPEALARRKTLSKASAPNLAHLKSQANDESPKPVTKPQVALKSPEIAKTEHDAKLSGQVLLNKPPGASLAAAEPAISKSLSSIKDEKAESTKLSTQQARPLPVISPKPAEANIPSPKSDVATNIRDLSPSSISLAAQTAVRSPEVSPPPKADSTAASKLASRLNPNLAAMLSRGPSPRPQGTPDASTDDLPAVSTAPSSQKDEGSNAASLTHMTKARTKGPKRRMPKVEPASTPASEAVKGSGPVKLTMSTPPGSDAAAIMSTQTHTDEDMPPVISPVPDKTAELVPKPLRLWGANTPKPASPVPAPLRELAQPKRQPAAMKNFNKLAKEEQAVQSNDEVSGAAKPKPIVASKSPELRKVSSPSSIDEKTKSAPRPLTPRKPSWSPAPKPSPATSAATPTKSTTLPVPSETATDVKTLTRSVTTGTQVKEQGAKLVSAAARPSTIQGLGLKMSPSPQASKPAPQPRVLTPPPDIEVAKDNFHQTPRIREVLEGYVGVISKEHDKADFDAQQFLTLAKQAEDKVKTLRYTINEITGDGKKIAIPPQQEHILYEESMYLITHKFSTEAGATTSEVYLWRGDRVVDASVEDAQIFCKRDAREHNAKLEVVKQGKEPSKLIQALGGILIVRRSKTSALYMLCGRRHLGHIVFDEVEMDVSSLCPGFAYLISAPFGKLYLWKGKGAGVDEVSSAKLIGMDLGLTGGIEEVDQGSEPSSFWAALGSKSKSTWSEDWHRRANMNGYPTVIYRIEHERPGMLTNLASWGLKRSASPAKQQIKATCERLQPFTQNDLDTPAVHIVDAYRTLYVLLTRQCASKASEFITALYLAQDFAMLSPAIQDRPVLPTCYVMAGEMTNDVKACFRKWSALEGNSLAGNESICVRLEEVMEALDL</sequence>
<comment type="caution">
    <text evidence="4">The sequence shown here is derived from an EMBL/GenBank/DDBJ whole genome shotgun (WGS) entry which is preliminary data.</text>
</comment>
<feature type="compositionally biased region" description="Polar residues" evidence="1">
    <location>
        <begin position="474"/>
        <end position="485"/>
    </location>
</feature>
<feature type="region of interest" description="Disordered" evidence="1">
    <location>
        <begin position="1"/>
        <end position="664"/>
    </location>
</feature>
<feature type="compositionally biased region" description="Low complexity" evidence="1">
    <location>
        <begin position="391"/>
        <end position="403"/>
    </location>
</feature>
<organism evidence="4 5">
    <name type="scientific">Knufia fluminis</name>
    <dbReference type="NCBI Taxonomy" id="191047"/>
    <lineage>
        <taxon>Eukaryota</taxon>
        <taxon>Fungi</taxon>
        <taxon>Dikarya</taxon>
        <taxon>Ascomycota</taxon>
        <taxon>Pezizomycotina</taxon>
        <taxon>Eurotiomycetes</taxon>
        <taxon>Chaetothyriomycetidae</taxon>
        <taxon>Chaetothyriales</taxon>
        <taxon>Trichomeriaceae</taxon>
        <taxon>Knufia</taxon>
    </lineage>
</organism>
<dbReference type="Pfam" id="PF25480">
    <property type="entry name" value="DUF7904"/>
    <property type="match status" value="1"/>
</dbReference>
<dbReference type="GO" id="GO:0015629">
    <property type="term" value="C:actin cytoskeleton"/>
    <property type="evidence" value="ECO:0007669"/>
    <property type="project" value="TreeGrafter"/>
</dbReference>
<feature type="compositionally biased region" description="Polar residues" evidence="1">
    <location>
        <begin position="448"/>
        <end position="465"/>
    </location>
</feature>
<dbReference type="SMART" id="SM00262">
    <property type="entry name" value="GEL"/>
    <property type="match status" value="2"/>
</dbReference>
<dbReference type="SUPFAM" id="SSF55753">
    <property type="entry name" value="Actin depolymerizing proteins"/>
    <property type="match status" value="2"/>
</dbReference>
<evidence type="ECO:0000313" key="4">
    <source>
        <dbReference type="EMBL" id="KAK5948360.1"/>
    </source>
</evidence>
<evidence type="ECO:0000256" key="1">
    <source>
        <dbReference type="SAM" id="MobiDB-lite"/>
    </source>
</evidence>
<dbReference type="EMBL" id="JAKLMC020000049">
    <property type="protein sequence ID" value="KAK5948360.1"/>
    <property type="molecule type" value="Genomic_DNA"/>
</dbReference>
<dbReference type="GO" id="GO:0005546">
    <property type="term" value="F:phosphatidylinositol-4,5-bisphosphate binding"/>
    <property type="evidence" value="ECO:0007669"/>
    <property type="project" value="TreeGrafter"/>
</dbReference>
<feature type="compositionally biased region" description="Basic and acidic residues" evidence="1">
    <location>
        <begin position="234"/>
        <end position="266"/>
    </location>
</feature>
<dbReference type="GO" id="GO:0008154">
    <property type="term" value="P:actin polymerization or depolymerization"/>
    <property type="evidence" value="ECO:0007669"/>
    <property type="project" value="TreeGrafter"/>
</dbReference>
<dbReference type="PANTHER" id="PTHR11977:SF133">
    <property type="entry name" value="DUF4045 DOMAIN-CONTAINING PROTEIN"/>
    <property type="match status" value="1"/>
</dbReference>
<feature type="compositionally biased region" description="Low complexity" evidence="1">
    <location>
        <begin position="1136"/>
        <end position="1148"/>
    </location>
</feature>
<dbReference type="Gene3D" id="3.40.20.10">
    <property type="entry name" value="Severin"/>
    <property type="match status" value="3"/>
</dbReference>
<feature type="compositionally biased region" description="Basic and acidic residues" evidence="1">
    <location>
        <begin position="24"/>
        <end position="52"/>
    </location>
</feature>
<keyword evidence="5" id="KW-1185">Reference proteome</keyword>
<feature type="compositionally biased region" description="Low complexity" evidence="1">
    <location>
        <begin position="435"/>
        <end position="444"/>
    </location>
</feature>
<name>A0AAN8EFE7_9EURO</name>
<evidence type="ECO:0000313" key="5">
    <source>
        <dbReference type="Proteomes" id="UP001316803"/>
    </source>
</evidence>
<dbReference type="GO" id="GO:0051014">
    <property type="term" value="P:actin filament severing"/>
    <property type="evidence" value="ECO:0007669"/>
    <property type="project" value="TreeGrafter"/>
</dbReference>
<feature type="region of interest" description="Disordered" evidence="1">
    <location>
        <begin position="808"/>
        <end position="1161"/>
    </location>
</feature>
<evidence type="ECO:0008006" key="6">
    <source>
        <dbReference type="Google" id="ProtNLM"/>
    </source>
</evidence>
<dbReference type="PANTHER" id="PTHR11977">
    <property type="entry name" value="VILLIN"/>
    <property type="match status" value="1"/>
</dbReference>
<feature type="compositionally biased region" description="Polar residues" evidence="1">
    <location>
        <begin position="292"/>
        <end position="327"/>
    </location>
</feature>
<dbReference type="Proteomes" id="UP001316803">
    <property type="component" value="Unassembled WGS sequence"/>
</dbReference>
<dbReference type="InterPro" id="IPR057226">
    <property type="entry name" value="DUF7904"/>
</dbReference>
<feature type="compositionally biased region" description="Polar residues" evidence="1">
    <location>
        <begin position="872"/>
        <end position="884"/>
    </location>
</feature>
<accession>A0AAN8EFE7</accession>
<feature type="compositionally biased region" description="Polar residues" evidence="1">
    <location>
        <begin position="128"/>
        <end position="147"/>
    </location>
</feature>
<proteinExistence type="predicted"/>
<feature type="compositionally biased region" description="Basic and acidic residues" evidence="1">
    <location>
        <begin position="171"/>
        <end position="185"/>
    </location>
</feature>
<dbReference type="GO" id="GO:0051015">
    <property type="term" value="F:actin filament binding"/>
    <property type="evidence" value="ECO:0007669"/>
    <property type="project" value="InterPro"/>
</dbReference>
<evidence type="ECO:0000259" key="3">
    <source>
        <dbReference type="Pfam" id="PF25480"/>
    </source>
</evidence>
<dbReference type="Pfam" id="PF13254">
    <property type="entry name" value="DUF4045"/>
    <property type="match status" value="1"/>
</dbReference>
<feature type="region of interest" description="Disordered" evidence="1">
    <location>
        <begin position="719"/>
        <end position="792"/>
    </location>
</feature>
<feature type="compositionally biased region" description="Basic and acidic residues" evidence="1">
    <location>
        <begin position="425"/>
        <end position="434"/>
    </location>
</feature>
<reference evidence="4 5" key="1">
    <citation type="submission" date="2022-12" db="EMBL/GenBank/DDBJ databases">
        <title>Genomic features and morphological characterization of a novel Knufia sp. strain isolated from spacecraft assembly facility.</title>
        <authorList>
            <person name="Teixeira M."/>
            <person name="Chander A.M."/>
            <person name="Stajich J.E."/>
            <person name="Venkateswaran K."/>
        </authorList>
    </citation>
    <scope>NUCLEOTIDE SEQUENCE [LARGE SCALE GENOMIC DNA]</scope>
    <source>
        <strain evidence="4 5">FJI-L2-BK-P2</strain>
    </source>
</reference>
<feature type="compositionally biased region" description="Basic and acidic residues" evidence="1">
    <location>
        <begin position="495"/>
        <end position="526"/>
    </location>
</feature>
<feature type="compositionally biased region" description="Low complexity" evidence="1">
    <location>
        <begin position="542"/>
        <end position="562"/>
    </location>
</feature>
<feature type="domain" description="DUF7904" evidence="3">
    <location>
        <begin position="1274"/>
        <end position="1372"/>
    </location>
</feature>
<dbReference type="GO" id="GO:0051016">
    <property type="term" value="P:barbed-end actin filament capping"/>
    <property type="evidence" value="ECO:0007669"/>
    <property type="project" value="TreeGrafter"/>
</dbReference>
<evidence type="ECO:0000259" key="2">
    <source>
        <dbReference type="Pfam" id="PF13254"/>
    </source>
</evidence>
<feature type="domain" description="DUF4045" evidence="2">
    <location>
        <begin position="8"/>
        <end position="724"/>
    </location>
</feature>
<feature type="region of interest" description="Disordered" evidence="1">
    <location>
        <begin position="1191"/>
        <end position="1212"/>
    </location>
</feature>
<protein>
    <recommendedName>
        <fullName evidence="6">DUF4045 domain-containing protein</fullName>
    </recommendedName>
</protein>
<gene>
    <name evidence="4" type="ORF">OHC33_010671</name>
</gene>
<feature type="compositionally biased region" description="Basic and acidic residues" evidence="1">
    <location>
        <begin position="732"/>
        <end position="742"/>
    </location>
</feature>
<dbReference type="InterPro" id="IPR025118">
    <property type="entry name" value="DUF4045"/>
</dbReference>
<feature type="compositionally biased region" description="Polar residues" evidence="1">
    <location>
        <begin position="86"/>
        <end position="98"/>
    </location>
</feature>
<dbReference type="GO" id="GO:0005737">
    <property type="term" value="C:cytoplasm"/>
    <property type="evidence" value="ECO:0007669"/>
    <property type="project" value="TreeGrafter"/>
</dbReference>